<feature type="compositionally biased region" description="Pro residues" evidence="3">
    <location>
        <begin position="682"/>
        <end position="691"/>
    </location>
</feature>
<dbReference type="InterPro" id="IPR032821">
    <property type="entry name" value="PKS_assoc"/>
</dbReference>
<dbReference type="Pfam" id="PF02801">
    <property type="entry name" value="Ketoacyl-synt_C"/>
    <property type="match status" value="1"/>
</dbReference>
<dbReference type="InterPro" id="IPR020841">
    <property type="entry name" value="PKS_Beta-ketoAc_synthase_dom"/>
</dbReference>
<dbReference type="GO" id="GO:0005886">
    <property type="term" value="C:plasma membrane"/>
    <property type="evidence" value="ECO:0007669"/>
    <property type="project" value="TreeGrafter"/>
</dbReference>
<dbReference type="Pfam" id="PF00109">
    <property type="entry name" value="ketoacyl-synt"/>
    <property type="match status" value="1"/>
</dbReference>
<dbReference type="EMBL" id="JAAGMU010000574">
    <property type="protein sequence ID" value="NEC79747.1"/>
    <property type="molecule type" value="Genomic_DNA"/>
</dbReference>
<sequence length="704" mass="72855">RAEPLAVVGIAGRFPGAASLAEFWDLLRTGTCAVGPVPPDRLRPGWPASLMHGGYLADVDRFDPLLLGITPRHAALMDPQERLCLEVVWEALDDAGYPAARLRAAHDSRVGVYVGSMYNEYPYFGVEQSLLGPPADSGSTVAGIANRVSYAFDLHGPSMTVDTMCSASLVALHLAARALRAGDCEAAVVAATNLSLHPNKFRQIDRLGGASGDRLCRSFGRGGDGMVPAEAVCALLLKPLSAAEAAGDRVHALVSGTAVINAGRTNGWIVPSPTAQAEVVRQALADAGLNPSDIGYLEAHGAGTALGDPIEADGLHRIFAGDGRGRGTLPIGSVKSNIGHAEASAGLAGAAKVVLQFAHRTLVPSLHADELNPDIDWEHSPLRVQRTLQPWDTPGTAPRRAGVSSFGAGGTLAHVVLEEPPAHLAPDAPADPTPPAPTPVLLSAYDEDRLREVVTRLLDRLRDHPAPDLADLAFTLAEGRHHLRERAALVVRGVGELADRLRRHLDGDPTAAVHRGRAPSDRTRTEPLTAGDPEELARQWVTGRPVRIAPPTGRRPRIVPLPAYPFARMRCWLPEPSQRPDTPAASASPAPEPSYGPATAAASASPAPESAHGAAPTAASTSPGPDSASWPVTPAGSALSGPESAPWPVTPAGSAPSGPESASRPATPAGSAPSGPESAPRPATPAGPAPSGPESSPWLAAPTA</sequence>
<feature type="non-terminal residue" evidence="5">
    <location>
        <position position="1"/>
    </location>
</feature>
<dbReference type="SMART" id="SM00825">
    <property type="entry name" value="PKS_KS"/>
    <property type="match status" value="1"/>
</dbReference>
<feature type="non-terminal residue" evidence="5">
    <location>
        <position position="704"/>
    </location>
</feature>
<organism evidence="5">
    <name type="scientific">Streptomyces sp. SID7958</name>
    <dbReference type="NCBI Taxonomy" id="2706093"/>
    <lineage>
        <taxon>Bacteria</taxon>
        <taxon>Bacillati</taxon>
        <taxon>Actinomycetota</taxon>
        <taxon>Actinomycetes</taxon>
        <taxon>Kitasatosporales</taxon>
        <taxon>Streptomycetaceae</taxon>
        <taxon>Streptomyces</taxon>
    </lineage>
</organism>
<accession>A0A6G3U0K0</accession>
<evidence type="ECO:0000256" key="2">
    <source>
        <dbReference type="ARBA" id="ARBA00022553"/>
    </source>
</evidence>
<protein>
    <recommendedName>
        <fullName evidence="4">Ketosynthase family 3 (KS3) domain-containing protein</fullName>
    </recommendedName>
</protein>
<keyword evidence="1" id="KW-0596">Phosphopantetheine</keyword>
<reference evidence="5" key="1">
    <citation type="submission" date="2020-01" db="EMBL/GenBank/DDBJ databases">
        <title>Insect and environment-associated Actinomycetes.</title>
        <authorList>
            <person name="Currrie C."/>
            <person name="Chevrette M."/>
            <person name="Carlson C."/>
            <person name="Stubbendieck R."/>
            <person name="Wendt-Pienkowski E."/>
        </authorList>
    </citation>
    <scope>NUCLEOTIDE SEQUENCE</scope>
    <source>
        <strain evidence="5">SID7958</strain>
    </source>
</reference>
<feature type="domain" description="Ketosynthase family 3 (KS3)" evidence="4">
    <location>
        <begin position="2"/>
        <end position="419"/>
    </location>
</feature>
<dbReference type="GO" id="GO:0071770">
    <property type="term" value="P:DIM/DIP cell wall layer assembly"/>
    <property type="evidence" value="ECO:0007669"/>
    <property type="project" value="TreeGrafter"/>
</dbReference>
<dbReference type="CDD" id="cd00833">
    <property type="entry name" value="PKS"/>
    <property type="match status" value="1"/>
</dbReference>
<dbReference type="PROSITE" id="PS52004">
    <property type="entry name" value="KS3_2"/>
    <property type="match status" value="1"/>
</dbReference>
<evidence type="ECO:0000313" key="5">
    <source>
        <dbReference type="EMBL" id="NEC79747.1"/>
    </source>
</evidence>
<feature type="region of interest" description="Disordered" evidence="3">
    <location>
        <begin position="508"/>
        <end position="534"/>
    </location>
</feature>
<feature type="region of interest" description="Disordered" evidence="3">
    <location>
        <begin position="575"/>
        <end position="704"/>
    </location>
</feature>
<keyword evidence="2" id="KW-0597">Phosphoprotein</keyword>
<dbReference type="RefSeq" id="WP_275404057.1">
    <property type="nucleotide sequence ID" value="NZ_JAAGMU010000574.1"/>
</dbReference>
<evidence type="ECO:0000256" key="3">
    <source>
        <dbReference type="SAM" id="MobiDB-lite"/>
    </source>
</evidence>
<dbReference type="GO" id="GO:0004312">
    <property type="term" value="F:fatty acid synthase activity"/>
    <property type="evidence" value="ECO:0007669"/>
    <property type="project" value="TreeGrafter"/>
</dbReference>
<dbReference type="Gene3D" id="1.10.1240.100">
    <property type="match status" value="1"/>
</dbReference>
<name>A0A6G3U0K0_9ACTN</name>
<dbReference type="InterPro" id="IPR016039">
    <property type="entry name" value="Thiolase-like"/>
</dbReference>
<dbReference type="GO" id="GO:0006633">
    <property type="term" value="P:fatty acid biosynthetic process"/>
    <property type="evidence" value="ECO:0007669"/>
    <property type="project" value="TreeGrafter"/>
</dbReference>
<dbReference type="InterPro" id="IPR050091">
    <property type="entry name" value="PKS_NRPS_Biosynth_Enz"/>
</dbReference>
<dbReference type="AlphaFoldDB" id="A0A6G3U0K0"/>
<dbReference type="Pfam" id="PF16197">
    <property type="entry name" value="KAsynt_C_assoc"/>
    <property type="match status" value="1"/>
</dbReference>
<feature type="compositionally biased region" description="Low complexity" evidence="3">
    <location>
        <begin position="583"/>
        <end position="629"/>
    </location>
</feature>
<dbReference type="InterPro" id="IPR014030">
    <property type="entry name" value="Ketoacyl_synth_N"/>
</dbReference>
<evidence type="ECO:0000259" key="4">
    <source>
        <dbReference type="PROSITE" id="PS52004"/>
    </source>
</evidence>
<gene>
    <name evidence="5" type="ORF">G3I38_10910</name>
</gene>
<comment type="caution">
    <text evidence="5">The sequence shown here is derived from an EMBL/GenBank/DDBJ whole genome shotgun (WGS) entry which is preliminary data.</text>
</comment>
<dbReference type="SUPFAM" id="SSF53901">
    <property type="entry name" value="Thiolase-like"/>
    <property type="match status" value="1"/>
</dbReference>
<proteinExistence type="predicted"/>
<feature type="compositionally biased region" description="Low complexity" evidence="3">
    <location>
        <begin position="651"/>
        <end position="681"/>
    </location>
</feature>
<evidence type="ECO:0000256" key="1">
    <source>
        <dbReference type="ARBA" id="ARBA00022450"/>
    </source>
</evidence>
<dbReference type="PANTHER" id="PTHR43775:SF37">
    <property type="entry name" value="SI:DKEY-61P9.11"/>
    <property type="match status" value="1"/>
</dbReference>
<dbReference type="GO" id="GO:0005737">
    <property type="term" value="C:cytoplasm"/>
    <property type="evidence" value="ECO:0007669"/>
    <property type="project" value="TreeGrafter"/>
</dbReference>
<dbReference type="Gene3D" id="3.40.47.10">
    <property type="match status" value="1"/>
</dbReference>
<dbReference type="InterPro" id="IPR014031">
    <property type="entry name" value="Ketoacyl_synth_C"/>
</dbReference>
<dbReference type="PANTHER" id="PTHR43775">
    <property type="entry name" value="FATTY ACID SYNTHASE"/>
    <property type="match status" value="1"/>
</dbReference>